<evidence type="ECO:0000256" key="1">
    <source>
        <dbReference type="SAM" id="Phobius"/>
    </source>
</evidence>
<dbReference type="RefSeq" id="XP_031022108.1">
    <property type="nucleotide sequence ID" value="XM_031171917.1"/>
</dbReference>
<feature type="transmembrane region" description="Helical" evidence="1">
    <location>
        <begin position="112"/>
        <end position="130"/>
    </location>
</feature>
<evidence type="ECO:0000313" key="2">
    <source>
        <dbReference type="EMBL" id="TPX30445.1"/>
    </source>
</evidence>
<feature type="transmembrane region" description="Helical" evidence="1">
    <location>
        <begin position="215"/>
        <end position="232"/>
    </location>
</feature>
<proteinExistence type="predicted"/>
<dbReference type="GeneID" id="42007214"/>
<dbReference type="Proteomes" id="UP000319731">
    <property type="component" value="Unassembled WGS sequence"/>
</dbReference>
<feature type="transmembrane region" description="Helical" evidence="1">
    <location>
        <begin position="82"/>
        <end position="100"/>
    </location>
</feature>
<organism evidence="2 3">
    <name type="scientific">Synchytrium microbalum</name>
    <dbReference type="NCBI Taxonomy" id="1806994"/>
    <lineage>
        <taxon>Eukaryota</taxon>
        <taxon>Fungi</taxon>
        <taxon>Fungi incertae sedis</taxon>
        <taxon>Chytridiomycota</taxon>
        <taxon>Chytridiomycota incertae sedis</taxon>
        <taxon>Chytridiomycetes</taxon>
        <taxon>Synchytriales</taxon>
        <taxon>Synchytriaceae</taxon>
        <taxon>Synchytrium</taxon>
    </lineage>
</organism>
<dbReference type="EMBL" id="QEAO01000070">
    <property type="protein sequence ID" value="TPX30445.1"/>
    <property type="molecule type" value="Genomic_DNA"/>
</dbReference>
<feature type="transmembrane region" description="Helical" evidence="1">
    <location>
        <begin position="137"/>
        <end position="155"/>
    </location>
</feature>
<gene>
    <name evidence="2" type="ORF">SmJEL517_g05991</name>
</gene>
<name>A0A507BYN1_9FUNG</name>
<keyword evidence="1" id="KW-0472">Membrane</keyword>
<reference evidence="2 3" key="1">
    <citation type="journal article" date="2019" name="Sci. Rep.">
        <title>Comparative genomics of chytrid fungi reveal insights into the obligate biotrophic and pathogenic lifestyle of Synchytrium endobioticum.</title>
        <authorList>
            <person name="van de Vossenberg B.T.L.H."/>
            <person name="Warris S."/>
            <person name="Nguyen H.D.T."/>
            <person name="van Gent-Pelzer M.P.E."/>
            <person name="Joly D.L."/>
            <person name="van de Geest H.C."/>
            <person name="Bonants P.J.M."/>
            <person name="Smith D.S."/>
            <person name="Levesque C.A."/>
            <person name="van der Lee T.A.J."/>
        </authorList>
    </citation>
    <scope>NUCLEOTIDE SEQUENCE [LARGE SCALE GENOMIC DNA]</scope>
    <source>
        <strain evidence="2 3">JEL517</strain>
    </source>
</reference>
<dbReference type="OrthoDB" id="2131449at2759"/>
<dbReference type="AlphaFoldDB" id="A0A507BYN1"/>
<sequence length="268" mass="30191">MGATTLQERLFEKTPCCNHSHRQIEEDEPEEEEYESKHSLFKDKEHLESFNADGSKKDLWDMFITPASITTMETKFGVMPNVAEFYCTITSIFFCAPLLIYNDIPYELVPPLQRACIALACITAVASFAYHMTIWKVLSSADSGLAVATMFLNAHSLNSSLAPPSSWLHNDLSWQVPLTAIILLFIWHWERTAILAVKMILVIFPWSVYGYIRGGAWTGMILGVAGLACFAVDRKGWFPGHTWWHIGGGLSLYYAIHAATQKTLLTYT</sequence>
<comment type="caution">
    <text evidence="2">The sequence shown here is derived from an EMBL/GenBank/DDBJ whole genome shotgun (WGS) entry which is preliminary data.</text>
</comment>
<accession>A0A507BYN1</accession>
<keyword evidence="1" id="KW-1133">Transmembrane helix</keyword>
<evidence type="ECO:0000313" key="3">
    <source>
        <dbReference type="Proteomes" id="UP000319731"/>
    </source>
</evidence>
<keyword evidence="3" id="KW-1185">Reference proteome</keyword>
<protein>
    <submittedName>
        <fullName evidence="2">Uncharacterized protein</fullName>
    </submittedName>
</protein>
<keyword evidence="1" id="KW-0812">Transmembrane</keyword>
<feature type="transmembrane region" description="Helical" evidence="1">
    <location>
        <begin position="167"/>
        <end position="186"/>
    </location>
</feature>